<feature type="transmembrane region" description="Helical" evidence="9">
    <location>
        <begin position="365"/>
        <end position="390"/>
    </location>
</feature>
<dbReference type="eggNOG" id="COG0531">
    <property type="taxonomic scope" value="Bacteria"/>
</dbReference>
<evidence type="ECO:0000313" key="11">
    <source>
        <dbReference type="Proteomes" id="UP000016560"/>
    </source>
</evidence>
<keyword evidence="4" id="KW-1003">Cell membrane</keyword>
<dbReference type="GO" id="GO:0022857">
    <property type="term" value="F:transmembrane transporter activity"/>
    <property type="evidence" value="ECO:0007669"/>
    <property type="project" value="InterPro"/>
</dbReference>
<protein>
    <recommendedName>
        <fullName evidence="3">Arginine/agmatine antiporter</fullName>
    </recommendedName>
</protein>
<keyword evidence="11" id="KW-1185">Reference proteome</keyword>
<feature type="transmembrane region" description="Helical" evidence="9">
    <location>
        <begin position="21"/>
        <end position="42"/>
    </location>
</feature>
<feature type="transmembrane region" description="Helical" evidence="9">
    <location>
        <begin position="241"/>
        <end position="263"/>
    </location>
</feature>
<dbReference type="EMBL" id="BATI01000006">
    <property type="protein sequence ID" value="GAD61482.1"/>
    <property type="molecule type" value="Genomic_DNA"/>
</dbReference>
<evidence type="ECO:0000256" key="3">
    <source>
        <dbReference type="ARBA" id="ARBA00021069"/>
    </source>
</evidence>
<evidence type="ECO:0000256" key="6">
    <source>
        <dbReference type="ARBA" id="ARBA00022989"/>
    </source>
</evidence>
<evidence type="ECO:0000313" key="10">
    <source>
        <dbReference type="EMBL" id="GAD61482.1"/>
    </source>
</evidence>
<reference evidence="10" key="1">
    <citation type="submission" date="2024-09" db="EMBL/GenBank/DDBJ databases">
        <title>Whole genome shotgun sequence of Pseudomonas alcaligenes NBRC 14159.</title>
        <authorList>
            <person name="Yoshida I."/>
            <person name="Hosoyama A."/>
            <person name="Tsuchikane K."/>
            <person name="Noguchi M."/>
            <person name="Hirakata S."/>
            <person name="Ando Y."/>
            <person name="Ohji S."/>
            <person name="Yamazoe A."/>
            <person name="Yamazaki S."/>
            <person name="Fujita N."/>
        </authorList>
    </citation>
    <scope>NUCLEOTIDE SEQUENCE</scope>
    <source>
        <strain evidence="10">NBRC 14159</strain>
    </source>
</reference>
<feature type="transmembrane region" description="Helical" evidence="9">
    <location>
        <begin position="164"/>
        <end position="184"/>
    </location>
</feature>
<keyword evidence="7 9" id="KW-0472">Membrane</keyword>
<comment type="function">
    <text evidence="8">Major component of the acid-resistance (AR) system allowing enteric pathogens to survive the acidic environment in the stomach. Exchanges extracellular arginine for its intracellular decarboxylation product agmatine (Agm) thereby expelling intracellular protons. Probably undergoes several conformational states in order to translocate the substrate across the membrane; keeps the substrate accessible to only 1 side of the membrane at a time by opening and closing 3 membrane-internal gates.</text>
</comment>
<keyword evidence="5 9" id="KW-0812">Transmembrane</keyword>
<dbReference type="Proteomes" id="UP000016560">
    <property type="component" value="Unassembled WGS sequence"/>
</dbReference>
<gene>
    <name evidence="10" type="primary">adiC</name>
    <name evidence="10" type="ORF">PA6_006_01310</name>
</gene>
<accession>U2ZKB5</accession>
<dbReference type="GO" id="GO:0005886">
    <property type="term" value="C:plasma membrane"/>
    <property type="evidence" value="ECO:0007669"/>
    <property type="project" value="UniProtKB-SubCell"/>
</dbReference>
<evidence type="ECO:0000256" key="9">
    <source>
        <dbReference type="SAM" id="Phobius"/>
    </source>
</evidence>
<feature type="transmembrane region" description="Helical" evidence="9">
    <location>
        <begin position="95"/>
        <end position="122"/>
    </location>
</feature>
<proteinExistence type="inferred from homology"/>
<feature type="transmembrane region" description="Helical" evidence="9">
    <location>
        <begin position="335"/>
        <end position="353"/>
    </location>
</feature>
<dbReference type="Gene3D" id="1.20.1740.10">
    <property type="entry name" value="Amino acid/polyamine transporter I"/>
    <property type="match status" value="1"/>
</dbReference>
<dbReference type="Pfam" id="PF13520">
    <property type="entry name" value="AA_permease_2"/>
    <property type="match status" value="1"/>
</dbReference>
<comment type="subcellular location">
    <subcellularLocation>
        <location evidence="1">Cell membrane</location>
        <topology evidence="1">Multi-pass membrane protein</topology>
    </subcellularLocation>
</comment>
<name>U2ZKB5_AQUA1</name>
<evidence type="ECO:0000256" key="5">
    <source>
        <dbReference type="ARBA" id="ARBA00022692"/>
    </source>
</evidence>
<sequence>MAGPVQSGGNMAQDKSGKGEMGFWTCSALVIGNMVGSGVFLLPASLTPYGGLSLIGWLVSSAGAILLALTFSRLARFDPAAGGPYAYTRDAFGSFAGYLCAWIYWMAAWIGNAAISVTLVGYLQVFLPVLRDPLLMVSTAIGAIWLCTLINLRGIRSFAVAQNILTLLKLVPLLLVGLLGWFYFNPSYLRIPEPAALPGGGYVQAIATTAALTLWSFIGLESATVPAEHVRDPRRTIPRATLFGTLVAAAVYILSNTAVQGILPPDVLAHSSAPFADAARVMFGDWGYYFIAGGAVIACLGALNGWVLLQGQIPMAPARDGLFPAILARTSRRGVPAHGMLISGLLVTLLVLVNGQGELVEVFNVIILLGTMAGVVPYVLCAAALLHLLATKPDGFSARERGRQLLVGSCAFIYSVWALYGTGEQAVFWGFLVMMVGIPFYTWRQWRNRLQSVKASN</sequence>
<feature type="transmembrane region" description="Helical" evidence="9">
    <location>
        <begin position="54"/>
        <end position="74"/>
    </location>
</feature>
<evidence type="ECO:0000256" key="7">
    <source>
        <dbReference type="ARBA" id="ARBA00023136"/>
    </source>
</evidence>
<dbReference type="STRING" id="43263.A0T30_10645"/>
<dbReference type="AlphaFoldDB" id="U2ZKB5"/>
<feature type="transmembrane region" description="Helical" evidence="9">
    <location>
        <begin position="426"/>
        <end position="443"/>
    </location>
</feature>
<organism evidence="10 11">
    <name type="scientific">Aquipseudomonas alcaligenes (strain ATCC 14909 / DSM 50342 / CCUG 1425 / JCM 20561 / NBRC 14159 / NCIMB 9945 / NCTC 10367 / 1577)</name>
    <name type="common">Pseudomonas alcaligenes</name>
    <dbReference type="NCBI Taxonomy" id="1215092"/>
    <lineage>
        <taxon>Bacteria</taxon>
        <taxon>Pseudomonadati</taxon>
        <taxon>Pseudomonadota</taxon>
        <taxon>Gammaproteobacteria</taxon>
        <taxon>Pseudomonadales</taxon>
        <taxon>Pseudomonadaceae</taxon>
        <taxon>Aquipseudomonas</taxon>
    </lineage>
</organism>
<evidence type="ECO:0000256" key="2">
    <source>
        <dbReference type="ARBA" id="ARBA00008220"/>
    </source>
</evidence>
<dbReference type="InterPro" id="IPR002293">
    <property type="entry name" value="AA/rel_permease1"/>
</dbReference>
<feature type="transmembrane region" description="Helical" evidence="9">
    <location>
        <begin position="134"/>
        <end position="152"/>
    </location>
</feature>
<evidence type="ECO:0000256" key="4">
    <source>
        <dbReference type="ARBA" id="ARBA00022475"/>
    </source>
</evidence>
<dbReference type="PANTHER" id="PTHR42770:SF18">
    <property type="entry name" value="ARGININE_AGMATINE ANTIPORTER"/>
    <property type="match status" value="1"/>
</dbReference>
<keyword evidence="6 9" id="KW-1133">Transmembrane helix</keyword>
<dbReference type="InterPro" id="IPR050367">
    <property type="entry name" value="APC_superfamily"/>
</dbReference>
<comment type="caution">
    <text evidence="10">The sequence shown here is derived from an EMBL/GenBank/DDBJ whole genome shotgun (WGS) entry which is preliminary data.</text>
</comment>
<dbReference type="PIRSF" id="PIRSF006060">
    <property type="entry name" value="AA_transporter"/>
    <property type="match status" value="1"/>
</dbReference>
<evidence type="ECO:0000256" key="1">
    <source>
        <dbReference type="ARBA" id="ARBA00004651"/>
    </source>
</evidence>
<comment type="similarity">
    <text evidence="2">Belongs to the amino acid-polyamine-organocation (APC) superfamily. Basic amino acid/polyamine antiporter (APA) (TC 2.A.3.2) family.</text>
</comment>
<feature type="transmembrane region" description="Helical" evidence="9">
    <location>
        <begin position="196"/>
        <end position="220"/>
    </location>
</feature>
<feature type="transmembrane region" description="Helical" evidence="9">
    <location>
        <begin position="402"/>
        <end position="420"/>
    </location>
</feature>
<feature type="transmembrane region" description="Helical" evidence="9">
    <location>
        <begin position="286"/>
        <end position="309"/>
    </location>
</feature>
<evidence type="ECO:0000256" key="8">
    <source>
        <dbReference type="ARBA" id="ARBA00045636"/>
    </source>
</evidence>
<dbReference type="PANTHER" id="PTHR42770">
    <property type="entry name" value="AMINO ACID TRANSPORTER-RELATED"/>
    <property type="match status" value="1"/>
</dbReference>